<dbReference type="PROSITE" id="PS50865">
    <property type="entry name" value="ZF_MYND_2"/>
    <property type="match status" value="1"/>
</dbReference>
<dbReference type="InterPro" id="IPR002110">
    <property type="entry name" value="Ankyrin_rpt"/>
</dbReference>
<dbReference type="SMART" id="SM00248">
    <property type="entry name" value="ANK"/>
    <property type="match status" value="2"/>
</dbReference>
<dbReference type="OrthoDB" id="432970at2759"/>
<reference evidence="10" key="1">
    <citation type="journal article" date="2014" name="Proc. Natl. Acad. Sci. U.S.A.">
        <title>Extensive sampling of basidiomycete genomes demonstrates inadequacy of the white-rot/brown-rot paradigm for wood decay fungi.</title>
        <authorList>
            <person name="Riley R."/>
            <person name="Salamov A.A."/>
            <person name="Brown D.W."/>
            <person name="Nagy L.G."/>
            <person name="Floudas D."/>
            <person name="Held B.W."/>
            <person name="Levasseur A."/>
            <person name="Lombard V."/>
            <person name="Morin E."/>
            <person name="Otillar R."/>
            <person name="Lindquist E.A."/>
            <person name="Sun H."/>
            <person name="LaButti K.M."/>
            <person name="Schmutz J."/>
            <person name="Jabbour D."/>
            <person name="Luo H."/>
            <person name="Baker S.E."/>
            <person name="Pisabarro A.G."/>
            <person name="Walton J.D."/>
            <person name="Blanchette R.A."/>
            <person name="Henrissat B."/>
            <person name="Martin F."/>
            <person name="Cullen D."/>
            <person name="Hibbett D.S."/>
            <person name="Grigoriev I.V."/>
        </authorList>
    </citation>
    <scope>NUCLEOTIDE SEQUENCE [LARGE SCALE GENOMIC DNA]</scope>
    <source>
        <strain evidence="10">FD-172 SS1</strain>
    </source>
</reference>
<dbReference type="Gene3D" id="6.10.140.2220">
    <property type="match status" value="1"/>
</dbReference>
<evidence type="ECO:0000313" key="10">
    <source>
        <dbReference type="Proteomes" id="UP000027195"/>
    </source>
</evidence>
<protein>
    <recommendedName>
        <fullName evidence="8">MYND-type domain-containing protein</fullName>
    </recommendedName>
</protein>
<sequence>MSSKLSKPLLPAELIADVQRKPCMANYTSAVFEENLHNHRVGCCNWNAPSSPDSVAAFRGEVGVATGFTMEAGRTHLHLAATEGDVLAACELIRLGASVDALDSGGLTPLALAAGAISKVAAVIATLLAVEARAEAEMVLKRFIWVARVLIEQHADVDQKENGCSILEIACSVRSWELVKLLLKHKAKPSQKCHSYFHSRSDKDRFISIASSYASNPRPERVCPCWSGKTLAQCHGATAQPYPLPFLCVCGSKKKYQKCCYERSAWVTEKWAEDDQRLQQSFSSAPTVADYVTSDKFQAMQAVMEKLAKTNGLSLPTLCQSTVRAEARETSLGLLASLVPSGRIDPAYFYACKQVDFFPRPYARKHSKLLCEDMQLRWNAAVDKYILRGGDSRSRFEIERAAKIGRWNGALIQTCEGVGCTKVENVEGTVLRKCSRCKISVYCSQQCQRSAWPAHKAICLSDDQHEQMLPSQLVVKTIADAPFKDPAGVFSCL</sequence>
<evidence type="ECO:0000313" key="9">
    <source>
        <dbReference type="EMBL" id="KDQ11942.1"/>
    </source>
</evidence>
<organism evidence="9 10">
    <name type="scientific">Botryobasidium botryosum (strain FD-172 SS1)</name>
    <dbReference type="NCBI Taxonomy" id="930990"/>
    <lineage>
        <taxon>Eukaryota</taxon>
        <taxon>Fungi</taxon>
        <taxon>Dikarya</taxon>
        <taxon>Basidiomycota</taxon>
        <taxon>Agaricomycotina</taxon>
        <taxon>Agaricomycetes</taxon>
        <taxon>Cantharellales</taxon>
        <taxon>Botryobasidiaceae</taxon>
        <taxon>Botryobasidium</taxon>
    </lineage>
</organism>
<feature type="domain" description="MYND-type" evidence="8">
    <location>
        <begin position="415"/>
        <end position="459"/>
    </location>
</feature>
<dbReference type="PANTHER" id="PTHR24189:SF50">
    <property type="entry name" value="ANKYRIN REPEAT AND SOCS BOX PROTEIN 2"/>
    <property type="match status" value="1"/>
</dbReference>
<dbReference type="STRING" id="930990.A0A067MJ97"/>
<dbReference type="HOGENOM" id="CLU_034220_0_0_1"/>
<dbReference type="PROSITE" id="PS50297">
    <property type="entry name" value="ANK_REP_REGION"/>
    <property type="match status" value="1"/>
</dbReference>
<keyword evidence="10" id="KW-1185">Reference proteome</keyword>
<gene>
    <name evidence="9" type="ORF">BOTBODRAFT_432510</name>
</gene>
<keyword evidence="1" id="KW-0479">Metal-binding</keyword>
<keyword evidence="2" id="KW-0677">Repeat</keyword>
<evidence type="ECO:0000256" key="7">
    <source>
        <dbReference type="PROSITE-ProRule" id="PRU00134"/>
    </source>
</evidence>
<evidence type="ECO:0000256" key="6">
    <source>
        <dbReference type="PROSITE-ProRule" id="PRU00023"/>
    </source>
</evidence>
<dbReference type="EMBL" id="KL198054">
    <property type="protein sequence ID" value="KDQ11942.1"/>
    <property type="molecule type" value="Genomic_DNA"/>
</dbReference>
<keyword evidence="5 6" id="KW-0040">ANK repeat</keyword>
<dbReference type="InParanoid" id="A0A067MJ97"/>
<dbReference type="Pfam" id="PF01753">
    <property type="entry name" value="zf-MYND"/>
    <property type="match status" value="1"/>
</dbReference>
<evidence type="ECO:0000256" key="4">
    <source>
        <dbReference type="ARBA" id="ARBA00022833"/>
    </source>
</evidence>
<evidence type="ECO:0000256" key="1">
    <source>
        <dbReference type="ARBA" id="ARBA00022723"/>
    </source>
</evidence>
<accession>A0A067MJ97</accession>
<feature type="repeat" description="ANK" evidence="6">
    <location>
        <begin position="72"/>
        <end position="104"/>
    </location>
</feature>
<keyword evidence="3 7" id="KW-0863">Zinc-finger</keyword>
<dbReference type="InterPro" id="IPR002893">
    <property type="entry name" value="Znf_MYND"/>
</dbReference>
<evidence type="ECO:0000256" key="5">
    <source>
        <dbReference type="ARBA" id="ARBA00023043"/>
    </source>
</evidence>
<dbReference type="SUPFAM" id="SSF144232">
    <property type="entry name" value="HIT/MYND zinc finger-like"/>
    <property type="match status" value="1"/>
</dbReference>
<dbReference type="InterPro" id="IPR050745">
    <property type="entry name" value="Multifunctional_regulatory"/>
</dbReference>
<dbReference type="PROSITE" id="PS50088">
    <property type="entry name" value="ANK_REPEAT"/>
    <property type="match status" value="1"/>
</dbReference>
<evidence type="ECO:0000259" key="8">
    <source>
        <dbReference type="PROSITE" id="PS50865"/>
    </source>
</evidence>
<dbReference type="SUPFAM" id="SSF48403">
    <property type="entry name" value="Ankyrin repeat"/>
    <property type="match status" value="1"/>
</dbReference>
<dbReference type="AlphaFoldDB" id="A0A067MJ97"/>
<evidence type="ECO:0000256" key="2">
    <source>
        <dbReference type="ARBA" id="ARBA00022737"/>
    </source>
</evidence>
<dbReference type="PROSITE" id="PS01360">
    <property type="entry name" value="ZF_MYND_1"/>
    <property type="match status" value="1"/>
</dbReference>
<dbReference type="Gene3D" id="1.25.40.20">
    <property type="entry name" value="Ankyrin repeat-containing domain"/>
    <property type="match status" value="1"/>
</dbReference>
<name>A0A067MJ97_BOTB1</name>
<dbReference type="InterPro" id="IPR036770">
    <property type="entry name" value="Ankyrin_rpt-contain_sf"/>
</dbReference>
<evidence type="ECO:0000256" key="3">
    <source>
        <dbReference type="ARBA" id="ARBA00022771"/>
    </source>
</evidence>
<proteinExistence type="predicted"/>
<keyword evidence="4" id="KW-0862">Zinc</keyword>
<dbReference type="PANTHER" id="PTHR24189">
    <property type="entry name" value="MYOTROPHIN"/>
    <property type="match status" value="1"/>
</dbReference>
<dbReference type="Proteomes" id="UP000027195">
    <property type="component" value="Unassembled WGS sequence"/>
</dbReference>
<dbReference type="GO" id="GO:0008270">
    <property type="term" value="F:zinc ion binding"/>
    <property type="evidence" value="ECO:0007669"/>
    <property type="project" value="UniProtKB-KW"/>
</dbReference>